<feature type="domain" description="Glycosyltransferase 2-like" evidence="3">
    <location>
        <begin position="5"/>
        <end position="165"/>
    </location>
</feature>
<dbReference type="InterPro" id="IPR001173">
    <property type="entry name" value="Glyco_trans_2-like"/>
</dbReference>
<dbReference type="Proteomes" id="UP000078383">
    <property type="component" value="Unassembled WGS sequence"/>
</dbReference>
<dbReference type="OrthoDB" id="3189257at2"/>
<dbReference type="InterPro" id="IPR029044">
    <property type="entry name" value="Nucleotide-diphossugar_trans"/>
</dbReference>
<dbReference type="GO" id="GO:0016757">
    <property type="term" value="F:glycosyltransferase activity"/>
    <property type="evidence" value="ECO:0007669"/>
    <property type="project" value="UniProtKB-KW"/>
</dbReference>
<dbReference type="Gene3D" id="3.90.550.10">
    <property type="entry name" value="Spore Coat Polysaccharide Biosynthesis Protein SpsA, Chain A"/>
    <property type="match status" value="1"/>
</dbReference>
<dbReference type="EMBL" id="CZBX01000011">
    <property type="protein sequence ID" value="CUQ90935.1"/>
    <property type="molecule type" value="Genomic_DNA"/>
</dbReference>
<protein>
    <submittedName>
        <fullName evidence="4">PGL/p-HBAD biosynthesis glycosyltransferase Rv2957/MT3031</fullName>
        <ecNumber evidence="4">2.4.1.-</ecNumber>
    </submittedName>
</protein>
<keyword evidence="1 4" id="KW-0328">Glycosyltransferase</keyword>
<dbReference type="PANTHER" id="PTHR22916:SF51">
    <property type="entry name" value="GLYCOSYLTRANSFERASE EPSH-RELATED"/>
    <property type="match status" value="1"/>
</dbReference>
<keyword evidence="2 4" id="KW-0808">Transferase</keyword>
<dbReference type="Pfam" id="PF00535">
    <property type="entry name" value="Glycos_transf_2"/>
    <property type="match status" value="1"/>
</dbReference>
<dbReference type="AlphaFoldDB" id="A0A174YCB0"/>
<gene>
    <name evidence="4" type="ORF">ERS852502_02304</name>
</gene>
<organism evidence="4 5">
    <name type="scientific">[Ruminococcus] torques</name>
    <dbReference type="NCBI Taxonomy" id="33039"/>
    <lineage>
        <taxon>Bacteria</taxon>
        <taxon>Bacillati</taxon>
        <taxon>Bacillota</taxon>
        <taxon>Clostridia</taxon>
        <taxon>Lachnospirales</taxon>
        <taxon>Lachnospiraceae</taxon>
        <taxon>Mediterraneibacter</taxon>
    </lineage>
</organism>
<dbReference type="EC" id="2.4.1.-" evidence="4"/>
<evidence type="ECO:0000256" key="1">
    <source>
        <dbReference type="ARBA" id="ARBA00022676"/>
    </source>
</evidence>
<proteinExistence type="predicted"/>
<evidence type="ECO:0000313" key="5">
    <source>
        <dbReference type="Proteomes" id="UP000078383"/>
    </source>
</evidence>
<dbReference type="RefSeq" id="WP_055147697.1">
    <property type="nucleotide sequence ID" value="NZ_CZBS01000007.1"/>
</dbReference>
<reference evidence="4 5" key="1">
    <citation type="submission" date="2015-09" db="EMBL/GenBank/DDBJ databases">
        <authorList>
            <consortium name="Pathogen Informatics"/>
        </authorList>
    </citation>
    <scope>NUCLEOTIDE SEQUENCE [LARGE SCALE GENOMIC DNA]</scope>
    <source>
        <strain evidence="4 5">2789STDY5834889</strain>
    </source>
</reference>
<sequence length="336" mass="39799">MELVSVIVPVYNVEKYLARCIQSLCAQNYQKLEIILVDDGSKDKSGVICDEYAEQDGRIKVIHKENGGLGDARNAGVEKAEGKYLLFVDSDDRIHENLVRDTVETAEKNQADMVIFDYIGEEENGNLTDRFTFPFSANRVIEVAEEKELIMRSCSAVNKLIRRELWKESGFQFPKGRYYEDLATIPKVMTKTKKIVYLPEVYYYYLMRDGSIMHSRNFEKNYEDRTWAVDQLLEYFERENLIETYRNELEYLVFENTYFVPSKEIVLNDRKSEYLKKFRDYAYNKFPQMNKNYYVQQIAGKDKILLKLLQYRMYGMMVLMSQLRRMKDRLAAVSRR</sequence>
<evidence type="ECO:0000313" key="4">
    <source>
        <dbReference type="EMBL" id="CUQ90935.1"/>
    </source>
</evidence>
<dbReference type="PANTHER" id="PTHR22916">
    <property type="entry name" value="GLYCOSYLTRANSFERASE"/>
    <property type="match status" value="1"/>
</dbReference>
<accession>A0A174YCB0</accession>
<name>A0A174YCB0_9FIRM</name>
<dbReference type="SUPFAM" id="SSF53448">
    <property type="entry name" value="Nucleotide-diphospho-sugar transferases"/>
    <property type="match status" value="1"/>
</dbReference>
<evidence type="ECO:0000259" key="3">
    <source>
        <dbReference type="Pfam" id="PF00535"/>
    </source>
</evidence>
<evidence type="ECO:0000256" key="2">
    <source>
        <dbReference type="ARBA" id="ARBA00022679"/>
    </source>
</evidence>
<dbReference type="CDD" id="cd00761">
    <property type="entry name" value="Glyco_tranf_GTA_type"/>
    <property type="match status" value="1"/>
</dbReference>